<evidence type="ECO:0000256" key="1">
    <source>
        <dbReference type="SAM" id="MobiDB-lite"/>
    </source>
</evidence>
<dbReference type="OrthoDB" id="10058437at2759"/>
<gene>
    <name evidence="4 5" type="primary">LOC101733001</name>
</gene>
<reference evidence="4" key="1">
    <citation type="submission" date="2025-08" db="UniProtKB">
        <authorList>
            <consortium name="RefSeq"/>
        </authorList>
    </citation>
    <scope>IDENTIFICATION</scope>
    <source>
        <strain evidence="4">Nigerian</strain>
        <tissue evidence="4">Liver and blood</tissue>
    </source>
</reference>
<name>A0A8J1IWJ1_XENTR</name>
<dbReference type="KEGG" id="xtr:101733001"/>
<keyword evidence="3" id="KW-1185">Reference proteome</keyword>
<dbReference type="AGR" id="Xenbase:XB-GENE-29086655"/>
<proteinExistence type="predicted"/>
<evidence type="ECO:0000313" key="4">
    <source>
        <dbReference type="RefSeq" id="XP_031749135.1"/>
    </source>
</evidence>
<feature type="region of interest" description="Disordered" evidence="1">
    <location>
        <begin position="258"/>
        <end position="285"/>
    </location>
</feature>
<evidence type="ECO:0000313" key="5">
    <source>
        <dbReference type="Xenbase" id="XB-GENE-29086655"/>
    </source>
</evidence>
<dbReference type="SMART" id="SM01289">
    <property type="entry name" value="PYRIN"/>
    <property type="match status" value="1"/>
</dbReference>
<dbReference type="PROSITE" id="PS50824">
    <property type="entry name" value="DAPIN"/>
    <property type="match status" value="1"/>
</dbReference>
<dbReference type="Pfam" id="PF02758">
    <property type="entry name" value="PYRIN"/>
    <property type="match status" value="1"/>
</dbReference>
<dbReference type="RefSeq" id="XP_031749135.1">
    <property type="nucleotide sequence ID" value="XM_031893275.1"/>
</dbReference>
<dbReference type="GeneID" id="101733001"/>
<dbReference type="Proteomes" id="UP000008143">
    <property type="component" value="Chromosome 9"/>
</dbReference>
<organism evidence="3 4">
    <name type="scientific">Xenopus tropicalis</name>
    <name type="common">Western clawed frog</name>
    <name type="synonym">Silurana tropicalis</name>
    <dbReference type="NCBI Taxonomy" id="8364"/>
    <lineage>
        <taxon>Eukaryota</taxon>
        <taxon>Metazoa</taxon>
        <taxon>Chordata</taxon>
        <taxon>Craniata</taxon>
        <taxon>Vertebrata</taxon>
        <taxon>Euteleostomi</taxon>
        <taxon>Amphibia</taxon>
        <taxon>Batrachia</taxon>
        <taxon>Anura</taxon>
        <taxon>Pipoidea</taxon>
        <taxon>Pipidae</taxon>
        <taxon>Xenopodinae</taxon>
        <taxon>Xenopus</taxon>
        <taxon>Silurana</taxon>
    </lineage>
</organism>
<feature type="domain" description="Pyrin" evidence="2">
    <location>
        <begin position="10"/>
        <end position="101"/>
    </location>
</feature>
<dbReference type="Gene3D" id="1.10.533.10">
    <property type="entry name" value="Death Domain, Fas"/>
    <property type="match status" value="1"/>
</dbReference>
<evidence type="ECO:0000259" key="2">
    <source>
        <dbReference type="PROSITE" id="PS50824"/>
    </source>
</evidence>
<sequence length="458" mass="51674">MCPKKRKNEIKGQICSLLVNAFENLNSESFDALRNKLLYWPAPKDYESITRIKLEKIKAHELADLLINYYTTEHAGKFAVELLAEINEKQLSKELEEDLKEIENLTCDKEDKTTQTSPRLHTPSTEQEENPRTDWESTDPAVVLKKSEKTPGRHQNAKYSHLVAITQSHKRHKRERQDEESGSPLKKQQTKSIRLQFLYCNEKPFGEQTVTQIRISGCGSDQENPLEGTSQAQISTVHISLKEGDTNVIFTAESKETKIDSVGPSPDFTNEAAEDNPADPTPQSLVSTEHQTLQPANTGLSQSCLTFAPTNLAIISPTPSSSGPLRKDISARPLADCTNQPDAKHIAPRGRPLPDIKLQALKKHDLQIMEEHHNGKPHIYAKLLFRHFVPYGTYLTWTLNTNFDGYGGKNAIPKNLRDAILKRVRKRFQLTKKDRGSIKRTINNLLAKPRTAGWPVPI</sequence>
<dbReference type="SUPFAM" id="SSF47986">
    <property type="entry name" value="DEATH domain"/>
    <property type="match status" value="1"/>
</dbReference>
<evidence type="ECO:0000313" key="3">
    <source>
        <dbReference type="Proteomes" id="UP000008143"/>
    </source>
</evidence>
<accession>A0A8J1IWJ1</accession>
<dbReference type="AlphaFoldDB" id="A0A8J1IWJ1"/>
<dbReference type="Xenbase" id="XB-GENE-29086655">
    <property type="gene designation" value="LOC101733001"/>
</dbReference>
<protein>
    <submittedName>
        <fullName evidence="4">Uncharacterized protein LOC101733001</fullName>
    </submittedName>
</protein>
<feature type="region of interest" description="Disordered" evidence="1">
    <location>
        <begin position="106"/>
        <end position="189"/>
    </location>
</feature>
<feature type="compositionally biased region" description="Polar residues" evidence="1">
    <location>
        <begin position="114"/>
        <end position="125"/>
    </location>
</feature>
<dbReference type="InterPro" id="IPR004020">
    <property type="entry name" value="DAPIN"/>
</dbReference>
<dbReference type="InterPro" id="IPR011029">
    <property type="entry name" value="DEATH-like_dom_sf"/>
</dbReference>